<accession>A0A068NMW1</accession>
<gene>
    <name evidence="1" type="ORF">OP10G_0682</name>
</gene>
<dbReference type="HOGENOM" id="CLU_1568414_0_0_0"/>
<dbReference type="EMBL" id="CP007139">
    <property type="protein sequence ID" value="AIE84050.1"/>
    <property type="molecule type" value="Genomic_DNA"/>
</dbReference>
<reference evidence="1 2" key="1">
    <citation type="journal article" date="2014" name="PLoS ONE">
        <title>The first complete genome sequence of the class fimbriimonadia in the phylum armatimonadetes.</title>
        <authorList>
            <person name="Hu Z.Y."/>
            <person name="Wang Y.Z."/>
            <person name="Im W.T."/>
            <person name="Wang S.Y."/>
            <person name="Zhao G.P."/>
            <person name="Zheng H.J."/>
            <person name="Quan Z.X."/>
        </authorList>
    </citation>
    <scope>NUCLEOTIDE SEQUENCE [LARGE SCALE GENOMIC DNA]</scope>
    <source>
        <strain evidence="1">Gsoil 348</strain>
    </source>
</reference>
<proteinExistence type="predicted"/>
<dbReference type="Proteomes" id="UP000027982">
    <property type="component" value="Chromosome"/>
</dbReference>
<sequence length="170" mass="19186">METAVRQSRTLHMTCRWYKPTDHEKMMTQREIWRDGSTSRWDEAGGTTAILEHHGMRLIRAGQGQLPAQAVSLCRVPTLEVMLSGIVRINGVAVETEDGVSWHGTNYRALIVRDRGLDGSPLRTIFLLDPESSLPVKGEQQKQVDGRWETEGTLQFEFNQPIKPGIFSPT</sequence>
<evidence type="ECO:0000313" key="2">
    <source>
        <dbReference type="Proteomes" id="UP000027982"/>
    </source>
</evidence>
<keyword evidence="2" id="KW-1185">Reference proteome</keyword>
<dbReference type="AlphaFoldDB" id="A0A068NMW1"/>
<name>A0A068NMW1_FIMGI</name>
<organism evidence="1 2">
    <name type="scientific">Fimbriimonas ginsengisoli Gsoil 348</name>
    <dbReference type="NCBI Taxonomy" id="661478"/>
    <lineage>
        <taxon>Bacteria</taxon>
        <taxon>Bacillati</taxon>
        <taxon>Armatimonadota</taxon>
        <taxon>Fimbriimonadia</taxon>
        <taxon>Fimbriimonadales</taxon>
        <taxon>Fimbriimonadaceae</taxon>
        <taxon>Fimbriimonas</taxon>
    </lineage>
</organism>
<evidence type="ECO:0000313" key="1">
    <source>
        <dbReference type="EMBL" id="AIE84050.1"/>
    </source>
</evidence>
<protein>
    <submittedName>
        <fullName evidence="1">Uncharacterized protein</fullName>
    </submittedName>
</protein>
<dbReference type="KEGG" id="fgi:OP10G_0682"/>